<dbReference type="VEuPathDB" id="MicrosporidiaDB:ECU09_1180"/>
<sequence length="233" mass="26554">MDLKEIERYFSKRRQYLSREEYRTVVGVLRKLERAEKTSNRCLAEEMKNKGNEEYNNGDFQSAVDSYTQAILYDPTNAVYLSNRAAAYSKLGMAESAIEDCESGLKIDDRFVKLYIRLGTLYLDRDRNKAQEIFRRGLEVDPENKTMKKHLDLLSKEVPEGIPEAAQSSSLEDMVKSIGMGGFKDSKIDFNSLFNNKSIKDVLDTVIKDKSPDDLMDMVKNMIGAMGPQDTGK</sequence>
<dbReference type="GO" id="GO:0016020">
    <property type="term" value="C:membrane"/>
    <property type="evidence" value="ECO:0007669"/>
    <property type="project" value="TreeGrafter"/>
</dbReference>
<name>M1KMG5_ENCCN</name>
<dbReference type="SMART" id="SM00028">
    <property type="entry name" value="TPR"/>
    <property type="match status" value="3"/>
</dbReference>
<protein>
    <submittedName>
        <fullName evidence="4">Uncharacterized protein</fullName>
    </submittedName>
</protein>
<dbReference type="SUPFAM" id="SSF48452">
    <property type="entry name" value="TPR-like"/>
    <property type="match status" value="1"/>
</dbReference>
<dbReference type="VEuPathDB" id="MicrosporidiaDB:M970_091160"/>
<evidence type="ECO:0000256" key="2">
    <source>
        <dbReference type="ARBA" id="ARBA00022803"/>
    </source>
</evidence>
<dbReference type="Gene3D" id="1.25.40.10">
    <property type="entry name" value="Tetratricopeptide repeat domain"/>
    <property type="match status" value="1"/>
</dbReference>
<feature type="repeat" description="TPR" evidence="3">
    <location>
        <begin position="44"/>
        <end position="77"/>
    </location>
</feature>
<dbReference type="GO" id="GO:0072380">
    <property type="term" value="C:TRC complex"/>
    <property type="evidence" value="ECO:0007669"/>
    <property type="project" value="TreeGrafter"/>
</dbReference>
<dbReference type="PROSITE" id="PS50005">
    <property type="entry name" value="TPR"/>
    <property type="match status" value="2"/>
</dbReference>
<evidence type="ECO:0000256" key="3">
    <source>
        <dbReference type="PROSITE-ProRule" id="PRU00339"/>
    </source>
</evidence>
<dbReference type="InterPro" id="IPR019734">
    <property type="entry name" value="TPR_rpt"/>
</dbReference>
<keyword evidence="1" id="KW-0677">Repeat</keyword>
<keyword evidence="2 3" id="KW-0802">TPR repeat</keyword>
<evidence type="ECO:0000313" key="4">
    <source>
        <dbReference type="EMBL" id="AGE96521.1"/>
    </source>
</evidence>
<dbReference type="VEuPathDB" id="MicrosporidiaDB:AEWR_091160"/>
<dbReference type="InterPro" id="IPR011990">
    <property type="entry name" value="TPR-like_helical_dom_sf"/>
</dbReference>
<dbReference type="VEuPathDB" id="MicrosporidiaDB:AEWQ_091180"/>
<dbReference type="GO" id="GO:0060090">
    <property type="term" value="F:molecular adaptor activity"/>
    <property type="evidence" value="ECO:0007669"/>
    <property type="project" value="TreeGrafter"/>
</dbReference>
<proteinExistence type="predicted"/>
<dbReference type="InterPro" id="IPR047150">
    <property type="entry name" value="SGT"/>
</dbReference>
<dbReference type="PANTHER" id="PTHR45831">
    <property type="entry name" value="LD24721P"/>
    <property type="match status" value="1"/>
</dbReference>
<dbReference type="AlphaFoldDB" id="M1KMG5"/>
<evidence type="ECO:0000256" key="1">
    <source>
        <dbReference type="ARBA" id="ARBA00022737"/>
    </source>
</evidence>
<gene>
    <name evidence="4" type="ORF">ECU09_1180</name>
</gene>
<dbReference type="VEuPathDB" id="MicrosporidiaDB:AEWD_091190"/>
<reference evidence="4" key="1">
    <citation type="journal article" date="2013" name="Eukaryot. Cell">
        <title>Extremely Reduced Levels of Heterozygosity in the Vertebrate Pathogen Encephalitozoon cuniculi.</title>
        <authorList>
            <person name="Selman M."/>
            <person name="Sak B."/>
            <person name="Kvac M."/>
            <person name="Farinelli L."/>
            <person name="Weiss L.M."/>
            <person name="Corradi N."/>
        </authorList>
    </citation>
    <scope>NUCLEOTIDE SEQUENCE</scope>
</reference>
<dbReference type="GO" id="GO:0006620">
    <property type="term" value="P:post-translational protein targeting to endoplasmic reticulum membrane"/>
    <property type="evidence" value="ECO:0007669"/>
    <property type="project" value="TreeGrafter"/>
</dbReference>
<feature type="repeat" description="TPR" evidence="3">
    <location>
        <begin position="112"/>
        <end position="144"/>
    </location>
</feature>
<organism evidence="4">
    <name type="scientific">Encephalitozoon cuniculi</name>
    <name type="common">Microsporidian parasite</name>
    <dbReference type="NCBI Taxonomy" id="6035"/>
    <lineage>
        <taxon>Eukaryota</taxon>
        <taxon>Fungi</taxon>
        <taxon>Fungi incertae sedis</taxon>
        <taxon>Microsporidia</taxon>
        <taxon>Unikaryonidae</taxon>
        <taxon>Encephalitozoon</taxon>
    </lineage>
</organism>
<dbReference type="EMBL" id="KC513621">
    <property type="protein sequence ID" value="AGE96521.1"/>
    <property type="molecule type" value="Genomic_DNA"/>
</dbReference>
<dbReference type="Pfam" id="PF13414">
    <property type="entry name" value="TPR_11"/>
    <property type="match status" value="1"/>
</dbReference>
<accession>M1KMG5</accession>
<dbReference type="PANTHER" id="PTHR45831:SF2">
    <property type="entry name" value="LD24721P"/>
    <property type="match status" value="1"/>
</dbReference>